<protein>
    <submittedName>
        <fullName evidence="2">Uncharacterized protein</fullName>
    </submittedName>
</protein>
<keyword evidence="3" id="KW-1185">Reference proteome</keyword>
<accession>A0A9P8VJM6</accession>
<dbReference type="Proteomes" id="UP000770015">
    <property type="component" value="Unassembled WGS sequence"/>
</dbReference>
<feature type="chain" id="PRO_5040258399" evidence="1">
    <location>
        <begin position="21"/>
        <end position="215"/>
    </location>
</feature>
<evidence type="ECO:0000313" key="3">
    <source>
        <dbReference type="Proteomes" id="UP000770015"/>
    </source>
</evidence>
<sequence length="215" mass="24309">MKTFTIALLGVTAYFTRALAVPFKPENSLQGREVFTPEWEVEVTPGGETVVLNGTIEEVHTQLLKLNPTWDADFPDNDLDKRQTDFSDWSDGSAALQKRTDFSNSQYNCFGRWGFVDREHIQRGINYLSRVTGRPRNGAGPGNCGRVSCSYNSAIYWCNDSDTTKTLWRFSSIADGAQYIMQMCQDRQSRPVKSLTGGQAFHKTNWNVIVRTDKC</sequence>
<proteinExistence type="predicted"/>
<evidence type="ECO:0000256" key="1">
    <source>
        <dbReference type="SAM" id="SignalP"/>
    </source>
</evidence>
<name>A0A9P8VJM6_9PEZI</name>
<dbReference type="PANTHER" id="PTHR35605">
    <property type="entry name" value="ECP2 EFFECTOR PROTEIN DOMAIN-CONTAINING PROTEIN-RELATED"/>
    <property type="match status" value="1"/>
</dbReference>
<evidence type="ECO:0000313" key="2">
    <source>
        <dbReference type="EMBL" id="KAH6693947.1"/>
    </source>
</evidence>
<reference evidence="2" key="1">
    <citation type="journal article" date="2021" name="Nat. Commun.">
        <title>Genetic determinants of endophytism in the Arabidopsis root mycobiome.</title>
        <authorList>
            <person name="Mesny F."/>
            <person name="Miyauchi S."/>
            <person name="Thiergart T."/>
            <person name="Pickel B."/>
            <person name="Atanasova L."/>
            <person name="Karlsson M."/>
            <person name="Huettel B."/>
            <person name="Barry K.W."/>
            <person name="Haridas S."/>
            <person name="Chen C."/>
            <person name="Bauer D."/>
            <person name="Andreopoulos W."/>
            <person name="Pangilinan J."/>
            <person name="LaButti K."/>
            <person name="Riley R."/>
            <person name="Lipzen A."/>
            <person name="Clum A."/>
            <person name="Drula E."/>
            <person name="Henrissat B."/>
            <person name="Kohler A."/>
            <person name="Grigoriev I.V."/>
            <person name="Martin F.M."/>
            <person name="Hacquard S."/>
        </authorList>
    </citation>
    <scope>NUCLEOTIDE SEQUENCE</scope>
    <source>
        <strain evidence="2">MPI-SDFR-AT-0117</strain>
    </source>
</reference>
<comment type="caution">
    <text evidence="2">The sequence shown here is derived from an EMBL/GenBank/DDBJ whole genome shotgun (WGS) entry which is preliminary data.</text>
</comment>
<dbReference type="PANTHER" id="PTHR35605:SF1">
    <property type="entry name" value="ECP2 EFFECTOR PROTEIN DOMAIN-CONTAINING PROTEIN-RELATED"/>
    <property type="match status" value="1"/>
</dbReference>
<keyword evidence="1" id="KW-0732">Signal</keyword>
<feature type="signal peptide" evidence="1">
    <location>
        <begin position="1"/>
        <end position="20"/>
    </location>
</feature>
<dbReference type="OrthoDB" id="3552888at2759"/>
<gene>
    <name evidence="2" type="ORF">F5X68DRAFT_258737</name>
</gene>
<dbReference type="AlphaFoldDB" id="A0A9P8VJM6"/>
<dbReference type="EMBL" id="JAGSXJ010000003">
    <property type="protein sequence ID" value="KAH6693947.1"/>
    <property type="molecule type" value="Genomic_DNA"/>
</dbReference>
<organism evidence="2 3">
    <name type="scientific">Plectosphaerella plurivora</name>
    <dbReference type="NCBI Taxonomy" id="936078"/>
    <lineage>
        <taxon>Eukaryota</taxon>
        <taxon>Fungi</taxon>
        <taxon>Dikarya</taxon>
        <taxon>Ascomycota</taxon>
        <taxon>Pezizomycotina</taxon>
        <taxon>Sordariomycetes</taxon>
        <taxon>Hypocreomycetidae</taxon>
        <taxon>Glomerellales</taxon>
        <taxon>Plectosphaerellaceae</taxon>
        <taxon>Plectosphaerella</taxon>
    </lineage>
</organism>